<organism evidence="1 2">
    <name type="scientific">Mycolicibacterium septicum</name>
    <dbReference type="NCBI Taxonomy" id="98668"/>
    <lineage>
        <taxon>Bacteria</taxon>
        <taxon>Bacillati</taxon>
        <taxon>Actinomycetota</taxon>
        <taxon>Actinomycetes</taxon>
        <taxon>Mycobacteriales</taxon>
        <taxon>Mycobacteriaceae</taxon>
        <taxon>Mycolicibacterium</taxon>
    </lineage>
</organism>
<name>A0ABW9M1S7_9MYCO</name>
<protein>
    <submittedName>
        <fullName evidence="1">Uncharacterized protein</fullName>
    </submittedName>
</protein>
<evidence type="ECO:0000313" key="2">
    <source>
        <dbReference type="Proteomes" id="UP001635817"/>
    </source>
</evidence>
<comment type="caution">
    <text evidence="1">The sequence shown here is derived from an EMBL/GenBank/DDBJ whole genome shotgun (WGS) entry which is preliminary data.</text>
</comment>
<sequence length="41" mass="4039">MCQLTRSGHGSSDAIPVVTKDLAVSVPAAVDIIAAAAELGC</sequence>
<reference evidence="1 2" key="1">
    <citation type="submission" date="2024-12" db="EMBL/GenBank/DDBJ databases">
        <title>The coexistence of Mycolicibacterium septicum and Mycolicibacterium nivoides in clinical samples.</title>
        <authorList>
            <person name="Wang C."/>
            <person name="Feng Y."/>
            <person name="Zong Z."/>
        </authorList>
    </citation>
    <scope>NUCLEOTIDE SEQUENCE [LARGE SCALE GENOMIC DNA]</scope>
    <source>
        <strain evidence="1 2">120310</strain>
    </source>
</reference>
<proteinExistence type="predicted"/>
<accession>A0ABW9M1S7</accession>
<keyword evidence="2" id="KW-1185">Reference proteome</keyword>
<dbReference type="RefSeq" id="WP_409552386.1">
    <property type="nucleotide sequence ID" value="NZ_JBKBDE010000012.1"/>
</dbReference>
<dbReference type="EMBL" id="JBKBDE010000012">
    <property type="protein sequence ID" value="MFN6554243.1"/>
    <property type="molecule type" value="Genomic_DNA"/>
</dbReference>
<dbReference type="Proteomes" id="UP001635817">
    <property type="component" value="Unassembled WGS sequence"/>
</dbReference>
<gene>
    <name evidence="1" type="ORF">ACK4CP_27900</name>
</gene>
<evidence type="ECO:0000313" key="1">
    <source>
        <dbReference type="EMBL" id="MFN6554243.1"/>
    </source>
</evidence>